<gene>
    <name evidence="2" type="ORF">GCM10009823_30400</name>
</gene>
<organism evidence="2 3">
    <name type="scientific">Brevibacterium salitolerans</name>
    <dbReference type="NCBI Taxonomy" id="1403566"/>
    <lineage>
        <taxon>Bacteria</taxon>
        <taxon>Bacillati</taxon>
        <taxon>Actinomycetota</taxon>
        <taxon>Actinomycetes</taxon>
        <taxon>Micrococcales</taxon>
        <taxon>Brevibacteriaceae</taxon>
        <taxon>Brevibacterium</taxon>
    </lineage>
</organism>
<keyword evidence="3" id="KW-1185">Reference proteome</keyword>
<evidence type="ECO:0000256" key="1">
    <source>
        <dbReference type="SAM" id="MobiDB-lite"/>
    </source>
</evidence>
<reference evidence="2 3" key="1">
    <citation type="journal article" date="2019" name="Int. J. Syst. Evol. Microbiol.">
        <title>The Global Catalogue of Microorganisms (GCM) 10K type strain sequencing project: providing services to taxonomists for standard genome sequencing and annotation.</title>
        <authorList>
            <consortium name="The Broad Institute Genomics Platform"/>
            <consortium name="The Broad Institute Genome Sequencing Center for Infectious Disease"/>
            <person name="Wu L."/>
            <person name="Ma J."/>
        </authorList>
    </citation>
    <scope>NUCLEOTIDE SEQUENCE [LARGE SCALE GENOMIC DNA]</scope>
    <source>
        <strain evidence="2 3">JCM 15900</strain>
    </source>
</reference>
<feature type="region of interest" description="Disordered" evidence="1">
    <location>
        <begin position="1"/>
        <end position="23"/>
    </location>
</feature>
<evidence type="ECO:0000313" key="2">
    <source>
        <dbReference type="EMBL" id="GAA2105181.1"/>
    </source>
</evidence>
<proteinExistence type="predicted"/>
<dbReference type="EMBL" id="BAAAPZ010000018">
    <property type="protein sequence ID" value="GAA2105181.1"/>
    <property type="molecule type" value="Genomic_DNA"/>
</dbReference>
<name>A0ABN2X4L7_9MICO</name>
<comment type="caution">
    <text evidence="2">The sequence shown here is derived from an EMBL/GenBank/DDBJ whole genome shotgun (WGS) entry which is preliminary data.</text>
</comment>
<dbReference type="Proteomes" id="UP001500984">
    <property type="component" value="Unassembled WGS sequence"/>
</dbReference>
<sequence length="71" mass="7557">MWVAAVGEPAGEPDGEESRTWPLPEETRSVRAEGGPDSVCAGVLSVVPSRSLMLQRLGEGSQRFLSDTESV</sequence>
<evidence type="ECO:0000313" key="3">
    <source>
        <dbReference type="Proteomes" id="UP001500984"/>
    </source>
</evidence>
<accession>A0ABN2X4L7</accession>
<protein>
    <submittedName>
        <fullName evidence="2">Uncharacterized protein</fullName>
    </submittedName>
</protein>